<keyword evidence="1" id="KW-0812">Transmembrane</keyword>
<dbReference type="EMBL" id="CAJNON010000784">
    <property type="protein sequence ID" value="CAF1377437.1"/>
    <property type="molecule type" value="Genomic_DNA"/>
</dbReference>
<feature type="transmembrane region" description="Helical" evidence="1">
    <location>
        <begin position="107"/>
        <end position="128"/>
    </location>
</feature>
<dbReference type="Proteomes" id="UP000663891">
    <property type="component" value="Unassembled WGS sequence"/>
</dbReference>
<proteinExistence type="predicted"/>
<feature type="transmembrane region" description="Helical" evidence="1">
    <location>
        <begin position="22"/>
        <end position="46"/>
    </location>
</feature>
<evidence type="ECO:0000256" key="1">
    <source>
        <dbReference type="SAM" id="Phobius"/>
    </source>
</evidence>
<dbReference type="AlphaFoldDB" id="A0A815JC20"/>
<dbReference type="PANTHER" id="PTHR33444">
    <property type="entry name" value="SI:DKEY-19B23.12-RELATED"/>
    <property type="match status" value="1"/>
</dbReference>
<gene>
    <name evidence="2" type="ORF">VCS650_LOCUS35210</name>
</gene>
<sequence length="213" mass="24286">MTTIETATTESTICTKLESSSIFLLVCILYGLIMTFSQLFIGWKYVSQCPINPNIPKYLFVNGIIGIFSPIFVQYRTYLLAKTSKSSKVTNNRKTGVSLAAAMNNPLLFIINIAHYCRIIFLFIWFTYGCKWIFGVWNEVKYDPRNHPQFFIVGVAIIASFYWFISARHSFVGPKRTDIDPIPLPPGHITAEDVRKESILLTPPSPEINQSRM</sequence>
<evidence type="ECO:0000313" key="2">
    <source>
        <dbReference type="EMBL" id="CAF1377437.1"/>
    </source>
</evidence>
<dbReference type="PANTHER" id="PTHR33444:SF7">
    <property type="entry name" value="TRANSMEMBRANE PROTEIN 272"/>
    <property type="match status" value="1"/>
</dbReference>
<evidence type="ECO:0000313" key="3">
    <source>
        <dbReference type="Proteomes" id="UP000663891"/>
    </source>
</evidence>
<comment type="caution">
    <text evidence="2">The sequence shown here is derived from an EMBL/GenBank/DDBJ whole genome shotgun (WGS) entry which is preliminary data.</text>
</comment>
<name>A0A815JC20_9BILA</name>
<dbReference type="OrthoDB" id="6157510at2759"/>
<organism evidence="2 3">
    <name type="scientific">Adineta steineri</name>
    <dbReference type="NCBI Taxonomy" id="433720"/>
    <lineage>
        <taxon>Eukaryota</taxon>
        <taxon>Metazoa</taxon>
        <taxon>Spiralia</taxon>
        <taxon>Gnathifera</taxon>
        <taxon>Rotifera</taxon>
        <taxon>Eurotatoria</taxon>
        <taxon>Bdelloidea</taxon>
        <taxon>Adinetida</taxon>
        <taxon>Adinetidae</taxon>
        <taxon>Adineta</taxon>
    </lineage>
</organism>
<feature type="transmembrane region" description="Helical" evidence="1">
    <location>
        <begin position="58"/>
        <end position="78"/>
    </location>
</feature>
<reference evidence="2" key="1">
    <citation type="submission" date="2021-02" db="EMBL/GenBank/DDBJ databases">
        <authorList>
            <person name="Nowell W R."/>
        </authorList>
    </citation>
    <scope>NUCLEOTIDE SEQUENCE</scope>
</reference>
<accession>A0A815JC20</accession>
<keyword evidence="1" id="KW-0472">Membrane</keyword>
<feature type="transmembrane region" description="Helical" evidence="1">
    <location>
        <begin position="148"/>
        <end position="165"/>
    </location>
</feature>
<protein>
    <submittedName>
        <fullName evidence="2">Uncharacterized protein</fullName>
    </submittedName>
</protein>
<dbReference type="InterPro" id="IPR040350">
    <property type="entry name" value="TMEM272"/>
</dbReference>
<keyword evidence="1" id="KW-1133">Transmembrane helix</keyword>